<dbReference type="CDD" id="cd03017">
    <property type="entry name" value="PRX_BCP"/>
    <property type="match status" value="1"/>
</dbReference>
<sequence>MTMPAIGDMAPEIAQPANGGVDFRLDDLKGKKVVLYFYPKDNTPGCTTEAKDFSAQIEAFTNSDTAIVGVSKDSVRKHENFIAKHDLKVTLVSDENGDLCERYGVWQEKNMYGRRYMGIVRATFLIDREGRIAHIWPKVRVKGHADEVLAAAQALA</sequence>
<evidence type="ECO:0000256" key="6">
    <source>
        <dbReference type="ARBA" id="ARBA00023002"/>
    </source>
</evidence>
<dbReference type="PANTHER" id="PTHR42801">
    <property type="entry name" value="THIOREDOXIN-DEPENDENT PEROXIDE REDUCTASE"/>
    <property type="match status" value="1"/>
</dbReference>
<keyword evidence="15" id="KW-1185">Reference proteome</keyword>
<gene>
    <name evidence="14" type="ORF">GCM10007972_19440</name>
</gene>
<reference evidence="15" key="1">
    <citation type="journal article" date="2019" name="Int. J. Syst. Evol. Microbiol.">
        <title>The Global Catalogue of Microorganisms (GCM) 10K type strain sequencing project: providing services to taxonomists for standard genome sequencing and annotation.</title>
        <authorList>
            <consortium name="The Broad Institute Genomics Platform"/>
            <consortium name="The Broad Institute Genome Sequencing Center for Infectious Disease"/>
            <person name="Wu L."/>
            <person name="Ma J."/>
        </authorList>
    </citation>
    <scope>NUCLEOTIDE SEQUENCE [LARGE SCALE GENOMIC DNA]</scope>
    <source>
        <strain evidence="15">JCM 17843</strain>
    </source>
</reference>
<accession>A0ABQ2LET2</accession>
<evidence type="ECO:0000259" key="13">
    <source>
        <dbReference type="PROSITE" id="PS51352"/>
    </source>
</evidence>
<evidence type="ECO:0000256" key="9">
    <source>
        <dbReference type="ARBA" id="ARBA00032824"/>
    </source>
</evidence>
<evidence type="ECO:0000256" key="11">
    <source>
        <dbReference type="ARBA" id="ARBA00042639"/>
    </source>
</evidence>
<evidence type="ECO:0000256" key="10">
    <source>
        <dbReference type="ARBA" id="ARBA00038489"/>
    </source>
</evidence>
<dbReference type="PIRSF" id="PIRSF000239">
    <property type="entry name" value="AHPC"/>
    <property type="match status" value="1"/>
</dbReference>
<keyword evidence="6" id="KW-0560">Oxidoreductase</keyword>
<dbReference type="InterPro" id="IPR013766">
    <property type="entry name" value="Thioredoxin_domain"/>
</dbReference>
<dbReference type="InterPro" id="IPR050924">
    <property type="entry name" value="Peroxiredoxin_BCP/PrxQ"/>
</dbReference>
<evidence type="ECO:0000256" key="3">
    <source>
        <dbReference type="ARBA" id="ARBA00013017"/>
    </source>
</evidence>
<dbReference type="EC" id="1.11.1.24" evidence="3"/>
<comment type="caution">
    <text evidence="14">The sequence shown here is derived from an EMBL/GenBank/DDBJ whole genome shotgun (WGS) entry which is preliminary data.</text>
</comment>
<keyword evidence="4" id="KW-0575">Peroxidase</keyword>
<keyword evidence="5" id="KW-0049">Antioxidant</keyword>
<proteinExistence type="inferred from homology"/>
<keyword evidence="8" id="KW-0676">Redox-active center</keyword>
<dbReference type="Proteomes" id="UP000602381">
    <property type="component" value="Unassembled WGS sequence"/>
</dbReference>
<feature type="domain" description="Thioredoxin" evidence="13">
    <location>
        <begin position="4"/>
        <end position="156"/>
    </location>
</feature>
<evidence type="ECO:0000313" key="14">
    <source>
        <dbReference type="EMBL" id="GGO13332.1"/>
    </source>
</evidence>
<dbReference type="PANTHER" id="PTHR42801:SF4">
    <property type="entry name" value="AHPC_TSA FAMILY PROTEIN"/>
    <property type="match status" value="1"/>
</dbReference>
<dbReference type="RefSeq" id="WP_229773648.1">
    <property type="nucleotide sequence ID" value="NZ_BMOV01000006.1"/>
</dbReference>
<comment type="function">
    <text evidence="1">Thiol-specific peroxidase that catalyzes the reduction of hydrogen peroxide and organic hydroperoxides to water and alcohols, respectively. Plays a role in cell protection against oxidative stress by detoxifying peroxides and as sensor of hydrogen peroxide-mediated signaling events.</text>
</comment>
<evidence type="ECO:0000313" key="15">
    <source>
        <dbReference type="Proteomes" id="UP000602381"/>
    </source>
</evidence>
<evidence type="ECO:0000256" key="4">
    <source>
        <dbReference type="ARBA" id="ARBA00022559"/>
    </source>
</evidence>
<evidence type="ECO:0000256" key="12">
    <source>
        <dbReference type="ARBA" id="ARBA00049091"/>
    </source>
</evidence>
<evidence type="ECO:0000256" key="5">
    <source>
        <dbReference type="ARBA" id="ARBA00022862"/>
    </source>
</evidence>
<dbReference type="PROSITE" id="PS51352">
    <property type="entry name" value="THIOREDOXIN_2"/>
    <property type="match status" value="1"/>
</dbReference>
<evidence type="ECO:0000256" key="7">
    <source>
        <dbReference type="ARBA" id="ARBA00023157"/>
    </source>
</evidence>
<organism evidence="14 15">
    <name type="scientific">Iodidimonas muriae</name>
    <dbReference type="NCBI Taxonomy" id="261467"/>
    <lineage>
        <taxon>Bacteria</taxon>
        <taxon>Pseudomonadati</taxon>
        <taxon>Pseudomonadota</taxon>
        <taxon>Alphaproteobacteria</taxon>
        <taxon>Iodidimonadales</taxon>
        <taxon>Iodidimonadaceae</taxon>
        <taxon>Iodidimonas</taxon>
    </lineage>
</organism>
<dbReference type="Pfam" id="PF00578">
    <property type="entry name" value="AhpC-TSA"/>
    <property type="match status" value="1"/>
</dbReference>
<evidence type="ECO:0000256" key="2">
    <source>
        <dbReference type="ARBA" id="ARBA00011245"/>
    </source>
</evidence>
<protein>
    <recommendedName>
        <fullName evidence="3">thioredoxin-dependent peroxiredoxin</fullName>
        <ecNumber evidence="3">1.11.1.24</ecNumber>
    </recommendedName>
    <alternativeName>
        <fullName evidence="9">Thioredoxin peroxidase</fullName>
    </alternativeName>
    <alternativeName>
        <fullName evidence="11">Thioredoxin-dependent peroxiredoxin Bcp</fullName>
    </alternativeName>
</protein>
<comment type="subunit">
    <text evidence="2">Monomer.</text>
</comment>
<comment type="similarity">
    <text evidence="10">Belongs to the peroxiredoxin family. BCP/PrxQ subfamily.</text>
</comment>
<dbReference type="InterPro" id="IPR000866">
    <property type="entry name" value="AhpC/TSA"/>
</dbReference>
<evidence type="ECO:0000256" key="8">
    <source>
        <dbReference type="ARBA" id="ARBA00023284"/>
    </source>
</evidence>
<dbReference type="Gene3D" id="3.40.30.10">
    <property type="entry name" value="Glutaredoxin"/>
    <property type="match status" value="1"/>
</dbReference>
<dbReference type="EMBL" id="BMOV01000006">
    <property type="protein sequence ID" value="GGO13332.1"/>
    <property type="molecule type" value="Genomic_DNA"/>
</dbReference>
<name>A0ABQ2LET2_9PROT</name>
<dbReference type="SUPFAM" id="SSF52833">
    <property type="entry name" value="Thioredoxin-like"/>
    <property type="match status" value="1"/>
</dbReference>
<keyword evidence="7" id="KW-1015">Disulfide bond</keyword>
<comment type="catalytic activity">
    <reaction evidence="12">
        <text>a hydroperoxide + [thioredoxin]-dithiol = an alcohol + [thioredoxin]-disulfide + H2O</text>
        <dbReference type="Rhea" id="RHEA:62620"/>
        <dbReference type="Rhea" id="RHEA-COMP:10698"/>
        <dbReference type="Rhea" id="RHEA-COMP:10700"/>
        <dbReference type="ChEBI" id="CHEBI:15377"/>
        <dbReference type="ChEBI" id="CHEBI:29950"/>
        <dbReference type="ChEBI" id="CHEBI:30879"/>
        <dbReference type="ChEBI" id="CHEBI:35924"/>
        <dbReference type="ChEBI" id="CHEBI:50058"/>
        <dbReference type="EC" id="1.11.1.24"/>
    </reaction>
</comment>
<evidence type="ECO:0000256" key="1">
    <source>
        <dbReference type="ARBA" id="ARBA00003330"/>
    </source>
</evidence>
<dbReference type="InterPro" id="IPR024706">
    <property type="entry name" value="Peroxiredoxin_AhpC-typ"/>
</dbReference>
<dbReference type="InterPro" id="IPR036249">
    <property type="entry name" value="Thioredoxin-like_sf"/>
</dbReference>